<feature type="compositionally biased region" description="Low complexity" evidence="1">
    <location>
        <begin position="318"/>
        <end position="335"/>
    </location>
</feature>
<dbReference type="EMBL" id="ML170526">
    <property type="protein sequence ID" value="TDL13612.1"/>
    <property type="molecule type" value="Genomic_DNA"/>
</dbReference>
<feature type="compositionally biased region" description="Basic and acidic residues" evidence="1">
    <location>
        <begin position="523"/>
        <end position="533"/>
    </location>
</feature>
<dbReference type="Proteomes" id="UP000294933">
    <property type="component" value="Unassembled WGS sequence"/>
</dbReference>
<name>A0A4Y7PFL3_9AGAM</name>
<organism evidence="2 3">
    <name type="scientific">Rickenella mellea</name>
    <dbReference type="NCBI Taxonomy" id="50990"/>
    <lineage>
        <taxon>Eukaryota</taxon>
        <taxon>Fungi</taxon>
        <taxon>Dikarya</taxon>
        <taxon>Basidiomycota</taxon>
        <taxon>Agaricomycotina</taxon>
        <taxon>Agaricomycetes</taxon>
        <taxon>Hymenochaetales</taxon>
        <taxon>Rickenellaceae</taxon>
        <taxon>Rickenella</taxon>
    </lineage>
</organism>
<gene>
    <name evidence="2" type="ORF">BD410DRAFT_846780</name>
</gene>
<evidence type="ECO:0000256" key="1">
    <source>
        <dbReference type="SAM" id="MobiDB-lite"/>
    </source>
</evidence>
<feature type="compositionally biased region" description="Low complexity" evidence="1">
    <location>
        <begin position="488"/>
        <end position="498"/>
    </location>
</feature>
<feature type="compositionally biased region" description="Polar residues" evidence="1">
    <location>
        <begin position="210"/>
        <end position="230"/>
    </location>
</feature>
<feature type="compositionally biased region" description="Basic and acidic residues" evidence="1">
    <location>
        <begin position="465"/>
        <end position="479"/>
    </location>
</feature>
<feature type="region of interest" description="Disordered" evidence="1">
    <location>
        <begin position="134"/>
        <end position="153"/>
    </location>
</feature>
<accession>A0A4Y7PFL3</accession>
<proteinExistence type="predicted"/>
<protein>
    <submittedName>
        <fullName evidence="2">Uncharacterized protein</fullName>
    </submittedName>
</protein>
<evidence type="ECO:0000313" key="3">
    <source>
        <dbReference type="Proteomes" id="UP000294933"/>
    </source>
</evidence>
<keyword evidence="3" id="KW-1185">Reference proteome</keyword>
<feature type="compositionally biased region" description="Low complexity" evidence="1">
    <location>
        <begin position="78"/>
        <end position="87"/>
    </location>
</feature>
<dbReference type="AlphaFoldDB" id="A0A4Y7PFL3"/>
<feature type="compositionally biased region" description="Basic and acidic residues" evidence="1">
    <location>
        <begin position="401"/>
        <end position="416"/>
    </location>
</feature>
<feature type="compositionally biased region" description="Basic and acidic residues" evidence="1">
    <location>
        <begin position="343"/>
        <end position="357"/>
    </location>
</feature>
<reference evidence="2 3" key="1">
    <citation type="submission" date="2018-06" db="EMBL/GenBank/DDBJ databases">
        <title>A transcriptomic atlas of mushroom development highlights an independent origin of complex multicellularity.</title>
        <authorList>
            <consortium name="DOE Joint Genome Institute"/>
            <person name="Krizsan K."/>
            <person name="Almasi E."/>
            <person name="Merenyi Z."/>
            <person name="Sahu N."/>
            <person name="Viragh M."/>
            <person name="Koszo T."/>
            <person name="Mondo S."/>
            <person name="Kiss B."/>
            <person name="Balint B."/>
            <person name="Kues U."/>
            <person name="Barry K."/>
            <person name="Hegedus J.C."/>
            <person name="Henrissat B."/>
            <person name="Johnson J."/>
            <person name="Lipzen A."/>
            <person name="Ohm R."/>
            <person name="Nagy I."/>
            <person name="Pangilinan J."/>
            <person name="Yan J."/>
            <person name="Xiong Y."/>
            <person name="Grigoriev I.V."/>
            <person name="Hibbett D.S."/>
            <person name="Nagy L.G."/>
        </authorList>
    </citation>
    <scope>NUCLEOTIDE SEQUENCE [LARGE SCALE GENOMIC DNA]</scope>
    <source>
        <strain evidence="2 3">SZMC22713</strain>
    </source>
</reference>
<feature type="compositionally biased region" description="Polar residues" evidence="1">
    <location>
        <begin position="17"/>
        <end position="51"/>
    </location>
</feature>
<feature type="region of interest" description="Disordered" evidence="1">
    <location>
        <begin position="1"/>
        <end position="96"/>
    </location>
</feature>
<evidence type="ECO:0000313" key="2">
    <source>
        <dbReference type="EMBL" id="TDL13612.1"/>
    </source>
</evidence>
<feature type="region of interest" description="Disordered" evidence="1">
    <location>
        <begin position="208"/>
        <end position="541"/>
    </location>
</feature>
<dbReference type="STRING" id="50990.A0A4Y7PFL3"/>
<feature type="compositionally biased region" description="Low complexity" evidence="1">
    <location>
        <begin position="255"/>
        <end position="276"/>
    </location>
</feature>
<dbReference type="VEuPathDB" id="FungiDB:BD410DRAFT_846780"/>
<feature type="compositionally biased region" description="Polar residues" evidence="1">
    <location>
        <begin position="358"/>
        <end position="375"/>
    </location>
</feature>
<sequence length="541" mass="58978">MTFKTSESPVGRPGDLNQDQGVITPWSTRHANASLQPNGSTGDEESLTTSGWLVRDPVRITESIGSLAVAQHRKSTLSAPPSASSSPHDADDDIGIHGRTRHIEDREDHGLCSSCKPALPPINMRHLCRLKAPPHRHATASNPSGPPQIPFHKGFESNERAERAEGAREDAELRLQTVLSQWTELERYLGVIELRASNARAGFTRMAGSLASSPDSSAHPNPSSNTTDRNLNLAPILLPSVHVQPPATPGYPHPQQQQLQQQHHQQLSSSSQRRSSTLVRTSGPNGGSNAAFRSPIGGGGHPSEPPFQALPLPPPPSATSSLSVVAAAASARRSTGYGVNDSEDSRQRDREREERAQLSESPVNSPHLPHSNSQVPPYASHGRGSMPGLLGQYGERQLSSADRERMSAQQKFEKMRTANPYGSQHLQGAPGTSRPQYSRSHPGLPQQWELDERERHHRHRQHSHGVGERERGRERDRVYRSGGRHRSASNSSAASSLSIDEMLLAAMTDHRENAQPGVGGGYDNKDRNEREATDSQPRVYS</sequence>